<name>A0A1H2RGQ1_9FIRM</name>
<evidence type="ECO:0000313" key="2">
    <source>
        <dbReference type="EMBL" id="SDW18571.1"/>
    </source>
</evidence>
<evidence type="ECO:0000259" key="1">
    <source>
        <dbReference type="SMART" id="SM00635"/>
    </source>
</evidence>
<dbReference type="eggNOG" id="COG0607">
    <property type="taxonomic scope" value="Bacteria"/>
</dbReference>
<gene>
    <name evidence="2" type="ORF">SAMN04487759_1062</name>
</gene>
<dbReference type="EMBL" id="FNNF01000006">
    <property type="protein sequence ID" value="SDW18571.1"/>
    <property type="molecule type" value="Genomic_DNA"/>
</dbReference>
<dbReference type="InterPro" id="IPR008964">
    <property type="entry name" value="Invasin/intimin_cell_adhesion"/>
</dbReference>
<dbReference type="RefSeq" id="WP_202969245.1">
    <property type="nucleotide sequence ID" value="NZ_FNNF01000006.1"/>
</dbReference>
<dbReference type="InterPro" id="IPR003343">
    <property type="entry name" value="Big_2"/>
</dbReference>
<dbReference type="SUPFAM" id="SSF50891">
    <property type="entry name" value="Cyclophilin-like"/>
    <property type="match status" value="1"/>
</dbReference>
<dbReference type="Proteomes" id="UP000182429">
    <property type="component" value="Unassembled WGS sequence"/>
</dbReference>
<reference evidence="2 3" key="1">
    <citation type="submission" date="2016-10" db="EMBL/GenBank/DDBJ databases">
        <authorList>
            <person name="de Groot N.N."/>
        </authorList>
    </citation>
    <scope>NUCLEOTIDE SEQUENCE [LARGE SCALE GENOMIC DNA]</scope>
    <source>
        <strain evidence="2 3">S3b</strain>
    </source>
</reference>
<feature type="domain" description="BIG2" evidence="1">
    <location>
        <begin position="25"/>
        <end position="97"/>
    </location>
</feature>
<accession>A0A1H2RGQ1</accession>
<dbReference type="Gene3D" id="2.60.40.1080">
    <property type="match status" value="1"/>
</dbReference>
<dbReference type="SUPFAM" id="SSF49373">
    <property type="entry name" value="Invasin/intimin cell-adhesion fragments"/>
    <property type="match status" value="1"/>
</dbReference>
<dbReference type="InterPro" id="IPR041183">
    <property type="entry name" value="Cyclophilin-like"/>
</dbReference>
<dbReference type="SMART" id="SM00635">
    <property type="entry name" value="BID_2"/>
    <property type="match status" value="1"/>
</dbReference>
<protein>
    <submittedName>
        <fullName evidence="2">Ig-like domain (Group 2)</fullName>
    </submittedName>
</protein>
<evidence type="ECO:0000313" key="3">
    <source>
        <dbReference type="Proteomes" id="UP000182429"/>
    </source>
</evidence>
<dbReference type="Pfam" id="PF18050">
    <property type="entry name" value="Cyclophil_like2"/>
    <property type="match status" value="1"/>
</dbReference>
<dbReference type="STRING" id="1630.SAMN05216514_10294"/>
<proteinExistence type="predicted"/>
<dbReference type="InterPro" id="IPR029000">
    <property type="entry name" value="Cyclophilin-like_dom_sf"/>
</dbReference>
<sequence>MKSKKIILMMLLSIVILLILGNAKISAKVKLNKTKVTIHVGESYKLKVKGTKKKVTWKSSKKSVVTVNKKGVVTGKKAGKSIITAKVGKKKLKCKVTVIVKANKSKKNNGDIEMMSKQIVTTIDGKEVSVTWKDNDSVKALKELLKDKSIVIKMSKYGGFEQVGSIGKTLPNNDKNITTRPGDIVLYSDNQIVIFYGSNTWDYTRLGTINLSESELKSLLSNKNVILKLELK</sequence>
<dbReference type="Pfam" id="PF02368">
    <property type="entry name" value="Big_2"/>
    <property type="match status" value="1"/>
</dbReference>
<dbReference type="AlphaFoldDB" id="A0A1H2RGQ1"/>
<organism evidence="2 3">
    <name type="scientific">Kandleria vitulina</name>
    <dbReference type="NCBI Taxonomy" id="1630"/>
    <lineage>
        <taxon>Bacteria</taxon>
        <taxon>Bacillati</taxon>
        <taxon>Bacillota</taxon>
        <taxon>Erysipelotrichia</taxon>
        <taxon>Erysipelotrichales</taxon>
        <taxon>Coprobacillaceae</taxon>
        <taxon>Kandleria</taxon>
    </lineage>
</organism>
<dbReference type="Gene3D" id="2.40.100.20">
    <property type="match status" value="1"/>
</dbReference>